<evidence type="ECO:0000313" key="2">
    <source>
        <dbReference type="EMBL" id="RXW18364.1"/>
    </source>
</evidence>
<proteinExistence type="predicted"/>
<comment type="caution">
    <text evidence="2">The sequence shown here is derived from an EMBL/GenBank/DDBJ whole genome shotgun (WGS) entry which is preliminary data.</text>
</comment>
<evidence type="ECO:0000256" key="1">
    <source>
        <dbReference type="SAM" id="Phobius"/>
    </source>
</evidence>
<keyword evidence="1" id="KW-0812">Transmembrane</keyword>
<evidence type="ECO:0000313" key="3">
    <source>
        <dbReference type="Proteomes" id="UP000290288"/>
    </source>
</evidence>
<reference evidence="2 3" key="1">
    <citation type="submission" date="2019-01" db="EMBL/GenBank/DDBJ databases">
        <title>Draft genome sequence of Psathyrella aberdarensis IHI B618.</title>
        <authorList>
            <person name="Buettner E."/>
            <person name="Kellner H."/>
        </authorList>
    </citation>
    <scope>NUCLEOTIDE SEQUENCE [LARGE SCALE GENOMIC DNA]</scope>
    <source>
        <strain evidence="2 3">IHI B618</strain>
    </source>
</reference>
<name>A0A4Q2DHW0_9AGAR</name>
<feature type="transmembrane region" description="Helical" evidence="1">
    <location>
        <begin position="58"/>
        <end position="82"/>
    </location>
</feature>
<dbReference type="OrthoDB" id="3101512at2759"/>
<gene>
    <name evidence="2" type="ORF">EST38_g7492</name>
</gene>
<accession>A0A4Q2DHW0</accession>
<protein>
    <submittedName>
        <fullName evidence="2">Uncharacterized protein</fullName>
    </submittedName>
</protein>
<organism evidence="2 3">
    <name type="scientific">Candolleomyces aberdarensis</name>
    <dbReference type="NCBI Taxonomy" id="2316362"/>
    <lineage>
        <taxon>Eukaryota</taxon>
        <taxon>Fungi</taxon>
        <taxon>Dikarya</taxon>
        <taxon>Basidiomycota</taxon>
        <taxon>Agaricomycotina</taxon>
        <taxon>Agaricomycetes</taxon>
        <taxon>Agaricomycetidae</taxon>
        <taxon>Agaricales</taxon>
        <taxon>Agaricineae</taxon>
        <taxon>Psathyrellaceae</taxon>
        <taxon>Candolleomyces</taxon>
    </lineage>
</organism>
<dbReference type="Proteomes" id="UP000290288">
    <property type="component" value="Unassembled WGS sequence"/>
</dbReference>
<keyword evidence="3" id="KW-1185">Reference proteome</keyword>
<keyword evidence="1" id="KW-1133">Transmembrane helix</keyword>
<sequence>MDASQAEIIKHRAIVSARALHGNISMGLVTMGIHLFMALYGLSFLLETPKDMRKGRRRYIVISFVITVLATLNGSTQSAWFFQ</sequence>
<dbReference type="EMBL" id="SDEE01000271">
    <property type="protein sequence ID" value="RXW18364.1"/>
    <property type="molecule type" value="Genomic_DNA"/>
</dbReference>
<keyword evidence="1" id="KW-0472">Membrane</keyword>
<dbReference type="AlphaFoldDB" id="A0A4Q2DHW0"/>
<feature type="transmembrane region" description="Helical" evidence="1">
    <location>
        <begin position="24"/>
        <end position="46"/>
    </location>
</feature>